<evidence type="ECO:0000313" key="1">
    <source>
        <dbReference type="EMBL" id="TGH28160.1"/>
    </source>
</evidence>
<sequence length="133" mass="14584">MVRPSNLDVLQHFQLQAPKTFSATGVSSTVDLHGLEGDLVVTVSATPIGSSTAKMMLRLEQSETTKAEDFEEIFDMQNMVESSLPDLLNESYFRQVIVKTDAAMRYLRLNIYNVVGNPSTVLCATAVAVKKNG</sequence>
<protein>
    <submittedName>
        <fullName evidence="1">Uncharacterized protein</fullName>
    </submittedName>
</protein>
<reference evidence="1 2" key="1">
    <citation type="journal article" date="2019" name="mSystems">
        <title>Life at home and on the roam: Genomic adaptions reflect the dual lifestyle of an intracellular, facultative symbiont.</title>
        <authorList>
            <person name="Burgsdorf I."/>
        </authorList>
    </citation>
    <scope>NUCLEOTIDE SEQUENCE [LARGE SCALE GENOMIC DNA]</scope>
    <source>
        <strain evidence="1">277cI</strain>
    </source>
</reference>
<evidence type="ECO:0000313" key="2">
    <source>
        <dbReference type="Proteomes" id="UP000315454"/>
    </source>
</evidence>
<organism evidence="1 2">
    <name type="scientific">Aphanocapsa feldmannii 277cI</name>
    <dbReference type="NCBI Taxonomy" id="2507554"/>
    <lineage>
        <taxon>Bacteria</taxon>
        <taxon>Bacillati</taxon>
        <taxon>Cyanobacteriota</taxon>
        <taxon>Cyanophyceae</taxon>
        <taxon>Oscillatoriophycideae</taxon>
        <taxon>Chroococcales</taxon>
        <taxon>Microcystaceae</taxon>
        <taxon>Aphanocapsa</taxon>
    </lineage>
</organism>
<dbReference type="AlphaFoldDB" id="A0A524RWI8"/>
<proteinExistence type="predicted"/>
<gene>
    <name evidence="1" type="ORF">ERJ68_00130</name>
</gene>
<dbReference type="Proteomes" id="UP000315454">
    <property type="component" value="Unassembled WGS sequence"/>
</dbReference>
<accession>A0A524RWI8</accession>
<name>A0A524RWI8_9CHRO</name>
<comment type="caution">
    <text evidence="1">The sequence shown here is derived from an EMBL/GenBank/DDBJ whole genome shotgun (WGS) entry which is preliminary data.</text>
</comment>
<dbReference type="EMBL" id="SRMN01000001">
    <property type="protein sequence ID" value="TGH28160.1"/>
    <property type="molecule type" value="Genomic_DNA"/>
</dbReference>